<dbReference type="Proteomes" id="UP001286313">
    <property type="component" value="Unassembled WGS sequence"/>
</dbReference>
<keyword evidence="2" id="KW-1185">Reference proteome</keyword>
<gene>
    <name evidence="1" type="ORF">Pcinc_037541</name>
</gene>
<dbReference type="AlphaFoldDB" id="A0AAE1BSM8"/>
<accession>A0AAE1BSM8</accession>
<organism evidence="1 2">
    <name type="scientific">Petrolisthes cinctipes</name>
    <name type="common">Flat porcelain crab</name>
    <dbReference type="NCBI Taxonomy" id="88211"/>
    <lineage>
        <taxon>Eukaryota</taxon>
        <taxon>Metazoa</taxon>
        <taxon>Ecdysozoa</taxon>
        <taxon>Arthropoda</taxon>
        <taxon>Crustacea</taxon>
        <taxon>Multicrustacea</taxon>
        <taxon>Malacostraca</taxon>
        <taxon>Eumalacostraca</taxon>
        <taxon>Eucarida</taxon>
        <taxon>Decapoda</taxon>
        <taxon>Pleocyemata</taxon>
        <taxon>Anomura</taxon>
        <taxon>Galatheoidea</taxon>
        <taxon>Porcellanidae</taxon>
        <taxon>Petrolisthes</taxon>
    </lineage>
</organism>
<dbReference type="EMBL" id="JAWQEG010005981">
    <property type="protein sequence ID" value="KAK3856100.1"/>
    <property type="molecule type" value="Genomic_DNA"/>
</dbReference>
<name>A0AAE1BSM8_PETCI</name>
<comment type="caution">
    <text evidence="1">The sequence shown here is derived from an EMBL/GenBank/DDBJ whole genome shotgun (WGS) entry which is preliminary data.</text>
</comment>
<reference evidence="1" key="1">
    <citation type="submission" date="2023-10" db="EMBL/GenBank/DDBJ databases">
        <title>Genome assemblies of two species of porcelain crab, Petrolisthes cinctipes and Petrolisthes manimaculis (Anomura: Porcellanidae).</title>
        <authorList>
            <person name="Angst P."/>
        </authorList>
    </citation>
    <scope>NUCLEOTIDE SEQUENCE</scope>
    <source>
        <strain evidence="1">PB745_01</strain>
        <tissue evidence="1">Gill</tissue>
    </source>
</reference>
<protein>
    <submittedName>
        <fullName evidence="1">Uncharacterized protein</fullName>
    </submittedName>
</protein>
<sequence>MEMRKHNGWEEWRSGGCAWVWEVVRSWKGKTLKEEEEECVVCVWEVDGWCLHGGFIPRVCCCQTVTLHELEKAAGYTRDVPRRKCAAEMTLRSPSVFARQSSYRVGITWRPLTGLVLPCRPLTGFGIALPSSYRVGIALPSSYRVGIALPSSYRVGIALPSSYRVGIALPSSYRVGIALPSSYRVGIALPSSLTGVGIALPSSYRVGIALPSSYRVGIALPSSYRVGIALPSSYRVGIALQFLLQ</sequence>
<evidence type="ECO:0000313" key="2">
    <source>
        <dbReference type="Proteomes" id="UP001286313"/>
    </source>
</evidence>
<evidence type="ECO:0000313" key="1">
    <source>
        <dbReference type="EMBL" id="KAK3856100.1"/>
    </source>
</evidence>
<feature type="non-terminal residue" evidence="1">
    <location>
        <position position="1"/>
    </location>
</feature>
<proteinExistence type="predicted"/>